<feature type="compositionally biased region" description="Polar residues" evidence="1">
    <location>
        <begin position="216"/>
        <end position="234"/>
    </location>
</feature>
<accession>A0AAV9GUT0</accession>
<keyword evidence="2" id="KW-0472">Membrane</keyword>
<evidence type="ECO:0000313" key="5">
    <source>
        <dbReference type="Proteomes" id="UP001321760"/>
    </source>
</evidence>
<reference evidence="4" key="1">
    <citation type="journal article" date="2023" name="Mol. Phylogenet. Evol.">
        <title>Genome-scale phylogeny and comparative genomics of the fungal order Sordariales.</title>
        <authorList>
            <person name="Hensen N."/>
            <person name="Bonometti L."/>
            <person name="Westerberg I."/>
            <person name="Brannstrom I.O."/>
            <person name="Guillou S."/>
            <person name="Cros-Aarteil S."/>
            <person name="Calhoun S."/>
            <person name="Haridas S."/>
            <person name="Kuo A."/>
            <person name="Mondo S."/>
            <person name="Pangilinan J."/>
            <person name="Riley R."/>
            <person name="LaButti K."/>
            <person name="Andreopoulos B."/>
            <person name="Lipzen A."/>
            <person name="Chen C."/>
            <person name="Yan M."/>
            <person name="Daum C."/>
            <person name="Ng V."/>
            <person name="Clum A."/>
            <person name="Steindorff A."/>
            <person name="Ohm R.A."/>
            <person name="Martin F."/>
            <person name="Silar P."/>
            <person name="Natvig D.O."/>
            <person name="Lalanne C."/>
            <person name="Gautier V."/>
            <person name="Ament-Velasquez S.L."/>
            <person name="Kruys A."/>
            <person name="Hutchinson M.I."/>
            <person name="Powell A.J."/>
            <person name="Barry K."/>
            <person name="Miller A.N."/>
            <person name="Grigoriev I.V."/>
            <person name="Debuchy R."/>
            <person name="Gladieux P."/>
            <person name="Hiltunen Thoren M."/>
            <person name="Johannesson H."/>
        </authorList>
    </citation>
    <scope>NUCLEOTIDE SEQUENCE</scope>
    <source>
        <strain evidence="4">PSN243</strain>
    </source>
</reference>
<name>A0AAV9GUT0_9PEZI</name>
<feature type="signal peptide" evidence="3">
    <location>
        <begin position="1"/>
        <end position="37"/>
    </location>
</feature>
<dbReference type="Proteomes" id="UP001321760">
    <property type="component" value="Unassembled WGS sequence"/>
</dbReference>
<evidence type="ECO:0000256" key="3">
    <source>
        <dbReference type="SAM" id="SignalP"/>
    </source>
</evidence>
<sequence>MRNKAAATRPAYCPRHTLTHILFLLSFLLSLAVGASAACYAPNGNELSVAPCQGSAPNSDLSGMCCGLGDECLVNGLCYQTASDTIYRGGCTDPDWKNCARVCWRRGECSDALDILAECPDRPGIWYCGMDDQCGIGKDQFVGRETCRGDNRAQAGLYSIPDLDRKHLTAWPAKPSSSSTSSSSAETHPTTTRDAPKPTTPTTTASVVPLDPPGSPDTSKTAVTTLPGSESADATSAGPAPSVTMTADPGMAQSPANGTPSPTASDAPAEENDGRNIPIAIGSTFGGLIVIASGALVFFYVRKRKRESPARAESPPGYFYEPEMSIYGNQGGRQWPWKKR</sequence>
<evidence type="ECO:0000256" key="2">
    <source>
        <dbReference type="SAM" id="Phobius"/>
    </source>
</evidence>
<dbReference type="EMBL" id="MU865923">
    <property type="protein sequence ID" value="KAK4452689.1"/>
    <property type="molecule type" value="Genomic_DNA"/>
</dbReference>
<dbReference type="AlphaFoldDB" id="A0AAV9GUT0"/>
<feature type="transmembrane region" description="Helical" evidence="2">
    <location>
        <begin position="279"/>
        <end position="301"/>
    </location>
</feature>
<evidence type="ECO:0008006" key="6">
    <source>
        <dbReference type="Google" id="ProtNLM"/>
    </source>
</evidence>
<feature type="region of interest" description="Disordered" evidence="1">
    <location>
        <begin position="305"/>
        <end position="325"/>
    </location>
</feature>
<keyword evidence="3" id="KW-0732">Signal</keyword>
<feature type="chain" id="PRO_5043933872" description="Mid2 domain-containing protein" evidence="3">
    <location>
        <begin position="38"/>
        <end position="340"/>
    </location>
</feature>
<keyword evidence="5" id="KW-1185">Reference proteome</keyword>
<comment type="caution">
    <text evidence="4">The sequence shown here is derived from an EMBL/GenBank/DDBJ whole genome shotgun (WGS) entry which is preliminary data.</text>
</comment>
<evidence type="ECO:0000313" key="4">
    <source>
        <dbReference type="EMBL" id="KAK4452689.1"/>
    </source>
</evidence>
<feature type="compositionally biased region" description="Low complexity" evidence="1">
    <location>
        <begin position="170"/>
        <end position="193"/>
    </location>
</feature>
<feature type="compositionally biased region" description="Polar residues" evidence="1">
    <location>
        <begin position="254"/>
        <end position="264"/>
    </location>
</feature>
<keyword evidence="2" id="KW-0812">Transmembrane</keyword>
<evidence type="ECO:0000256" key="1">
    <source>
        <dbReference type="SAM" id="MobiDB-lite"/>
    </source>
</evidence>
<proteinExistence type="predicted"/>
<reference evidence="4" key="2">
    <citation type="submission" date="2023-05" db="EMBL/GenBank/DDBJ databases">
        <authorList>
            <consortium name="Lawrence Berkeley National Laboratory"/>
            <person name="Steindorff A."/>
            <person name="Hensen N."/>
            <person name="Bonometti L."/>
            <person name="Westerberg I."/>
            <person name="Brannstrom I.O."/>
            <person name="Guillou S."/>
            <person name="Cros-Aarteil S."/>
            <person name="Calhoun S."/>
            <person name="Haridas S."/>
            <person name="Kuo A."/>
            <person name="Mondo S."/>
            <person name="Pangilinan J."/>
            <person name="Riley R."/>
            <person name="Labutti K."/>
            <person name="Andreopoulos B."/>
            <person name="Lipzen A."/>
            <person name="Chen C."/>
            <person name="Yanf M."/>
            <person name="Daum C."/>
            <person name="Ng V."/>
            <person name="Clum A."/>
            <person name="Ohm R."/>
            <person name="Martin F."/>
            <person name="Silar P."/>
            <person name="Natvig D."/>
            <person name="Lalanne C."/>
            <person name="Gautier V."/>
            <person name="Ament-Velasquez S.L."/>
            <person name="Kruys A."/>
            <person name="Hutchinson M.I."/>
            <person name="Powell A.J."/>
            <person name="Barry K."/>
            <person name="Miller A.N."/>
            <person name="Grigoriev I.V."/>
            <person name="Debuchy R."/>
            <person name="Gladieux P."/>
            <person name="Thoren M.H."/>
            <person name="Johannesson H."/>
        </authorList>
    </citation>
    <scope>NUCLEOTIDE SEQUENCE</scope>
    <source>
        <strain evidence="4">PSN243</strain>
    </source>
</reference>
<feature type="region of interest" description="Disordered" evidence="1">
    <location>
        <begin position="170"/>
        <end position="275"/>
    </location>
</feature>
<keyword evidence="2" id="KW-1133">Transmembrane helix</keyword>
<organism evidence="4 5">
    <name type="scientific">Podospora aff. communis PSN243</name>
    <dbReference type="NCBI Taxonomy" id="3040156"/>
    <lineage>
        <taxon>Eukaryota</taxon>
        <taxon>Fungi</taxon>
        <taxon>Dikarya</taxon>
        <taxon>Ascomycota</taxon>
        <taxon>Pezizomycotina</taxon>
        <taxon>Sordariomycetes</taxon>
        <taxon>Sordariomycetidae</taxon>
        <taxon>Sordariales</taxon>
        <taxon>Podosporaceae</taxon>
        <taxon>Podospora</taxon>
    </lineage>
</organism>
<protein>
    <recommendedName>
        <fullName evidence="6">Mid2 domain-containing protein</fullName>
    </recommendedName>
</protein>
<gene>
    <name evidence="4" type="ORF">QBC34DRAFT_28692</name>
</gene>